<keyword evidence="2" id="KW-0156">Chromatin regulator</keyword>
<keyword evidence="1 2" id="KW-0811">Translocation</keyword>
<dbReference type="GO" id="GO:0000124">
    <property type="term" value="C:SAGA complex"/>
    <property type="evidence" value="ECO:0007669"/>
    <property type="project" value="UniProtKB-UniRule"/>
</dbReference>
<name>G3B108_CANTC</name>
<sequence length="97" mass="11377">MTQQDQELEQIKSKIQDHLISSGNYDKINKQLKLQLYESGWYDKISQMALNELQNNDSSNFEQLLSFIKPKAEQMVPGNVREDTLGRIREYLDDVIQ</sequence>
<dbReference type="GO" id="GO:0015031">
    <property type="term" value="P:protein transport"/>
    <property type="evidence" value="ECO:0007669"/>
    <property type="project" value="UniProtKB-KW"/>
</dbReference>
<keyword evidence="2" id="KW-0539">Nucleus</keyword>
<keyword evidence="2" id="KW-0963">Cytoplasm</keyword>
<dbReference type="GO" id="GO:0070390">
    <property type="term" value="C:transcription export complex 2"/>
    <property type="evidence" value="ECO:0007669"/>
    <property type="project" value="UniProtKB-UniRule"/>
</dbReference>
<keyword evidence="2" id="KW-0813">Transport</keyword>
<dbReference type="eggNOG" id="ENOG502S9WJ">
    <property type="taxonomic scope" value="Eukaryota"/>
</dbReference>
<evidence type="ECO:0000313" key="4">
    <source>
        <dbReference type="Proteomes" id="UP000000707"/>
    </source>
</evidence>
<comment type="subcellular location">
    <subcellularLocation>
        <location evidence="2">Nucleus</location>
        <location evidence="2">Nucleoplasm</location>
    </subcellularLocation>
    <subcellularLocation>
        <location evidence="2">Cytoplasm</location>
        <location evidence="2">P-body</location>
    </subcellularLocation>
</comment>
<evidence type="ECO:0000256" key="2">
    <source>
        <dbReference type="HAMAP-Rule" id="MF_03046"/>
    </source>
</evidence>
<evidence type="ECO:0000256" key="1">
    <source>
        <dbReference type="ARBA" id="ARBA00023010"/>
    </source>
</evidence>
<dbReference type="Gene3D" id="1.10.246.140">
    <property type="match status" value="1"/>
</dbReference>
<dbReference type="Pfam" id="PF10163">
    <property type="entry name" value="EnY2"/>
    <property type="match status" value="1"/>
</dbReference>
<keyword evidence="2" id="KW-0010">Activator</keyword>
<comment type="subunit">
    <text evidence="2">Component of the nuclear pore complex (NPC)-associated TREX-2 complex (transcription and export complex 2), composed of at least SUS1, SAC3, THP1, SEM1, and CDC31. TREX-2 contains 2 SUS1 chains. The TREX-2 complex interacts with the nucleoporin NUP1. Component of the 1.8 MDa SAGA transcription coactivator-HAT complex. SAGA is built of 5 distinct domains with specialized functions. Within the SAGA complex, SUS1, SGF11, SGF73 and UBP8 form an additional subcomplex of SAGA called the DUB module (deubiquitination module). Interacts directly with THP1, SAC3, SGF11, and with the RNA polymerase II.</text>
</comment>
<dbReference type="HAMAP" id="MF_03046">
    <property type="entry name" value="ENY2_Sus1"/>
    <property type="match status" value="1"/>
</dbReference>
<accession>G3B108</accession>
<dbReference type="PANTHER" id="PTHR12514">
    <property type="entry name" value="ENHANCER OF YELLOW 2 TRANSCRIPTION FACTOR"/>
    <property type="match status" value="1"/>
</dbReference>
<dbReference type="GO" id="GO:0006368">
    <property type="term" value="P:transcription elongation by RNA polymerase II"/>
    <property type="evidence" value="ECO:0007669"/>
    <property type="project" value="UniProtKB-UniRule"/>
</dbReference>
<dbReference type="GeneID" id="18250701"/>
<dbReference type="Proteomes" id="UP000000707">
    <property type="component" value="Unassembled WGS sequence"/>
</dbReference>
<organism evidence="4">
    <name type="scientific">Candida tenuis (strain ATCC 10573 / BCRC 21748 / CBS 615 / JCM 9827 / NBRC 10315 / NRRL Y-1498 / VKM Y-70)</name>
    <name type="common">Yeast</name>
    <name type="synonym">Yamadazyma tenuis</name>
    <dbReference type="NCBI Taxonomy" id="590646"/>
    <lineage>
        <taxon>Eukaryota</taxon>
        <taxon>Fungi</taxon>
        <taxon>Dikarya</taxon>
        <taxon>Ascomycota</taxon>
        <taxon>Saccharomycotina</taxon>
        <taxon>Pichiomycetes</taxon>
        <taxon>Debaryomycetaceae</taxon>
        <taxon>Yamadazyma</taxon>
    </lineage>
</organism>
<dbReference type="GO" id="GO:0006406">
    <property type="term" value="P:mRNA export from nucleus"/>
    <property type="evidence" value="ECO:0007669"/>
    <property type="project" value="UniProtKB-UniRule"/>
</dbReference>
<dbReference type="KEGG" id="cten:18250701"/>
<dbReference type="EMBL" id="GL996515">
    <property type="protein sequence ID" value="EGV64855.1"/>
    <property type="molecule type" value="Genomic_DNA"/>
</dbReference>
<gene>
    <name evidence="2" type="primary">SUS1</name>
    <name evidence="3" type="ORF">CANTEDRAFT_97669</name>
</gene>
<dbReference type="AlphaFoldDB" id="G3B108"/>
<dbReference type="GO" id="GO:0005643">
    <property type="term" value="C:nuclear pore"/>
    <property type="evidence" value="ECO:0007669"/>
    <property type="project" value="UniProtKB-UniRule"/>
</dbReference>
<dbReference type="InterPro" id="IPR038212">
    <property type="entry name" value="TF_EnY2_sf"/>
</dbReference>
<comment type="similarity">
    <text evidence="2">Belongs to the ENY2 family.</text>
</comment>
<dbReference type="HOGENOM" id="CLU_134052_2_1_1"/>
<proteinExistence type="inferred from homology"/>
<dbReference type="OrthoDB" id="10249920at2759"/>
<dbReference type="STRING" id="590646.G3B108"/>
<comment type="function">
    <text evidence="2">Involved in mRNA export coupled transcription activation by association with both the TREX-2 and the SAGA complexes. At the promoters, SAGA is required for recruitment of the basal transcription machinery. It influences RNA polymerase II transcriptional activity through different activities such as TBP interaction and promoter selectivity, interaction with transcription activators, and chromatin modification through histone acetylation and deubiquitination. Within the SAGA complex, participates to a subcomplex required for deubiquitination of H2B and for the maintenance of steady-state H3 methylation levels. The TREX-2 complex functions in docking export-competent ribonucleoprotein particles (mRNPs) to the nuclear entrance of the nuclear pore complex (nuclear basket). TREX-2 participates in mRNA export and accurate chromatin positioning in the nucleus by tethering genes to the nuclear periphery. May also be involved in cytoplasmic mRNA decay by interaction with components of P-bodies.</text>
</comment>
<keyword evidence="2" id="KW-0653">Protein transport</keyword>
<keyword evidence="2" id="KW-0805">Transcription regulation</keyword>
<dbReference type="GO" id="GO:0071819">
    <property type="term" value="C:DUBm complex"/>
    <property type="evidence" value="ECO:0007669"/>
    <property type="project" value="UniProtKB-UniRule"/>
</dbReference>
<reference evidence="3 4" key="1">
    <citation type="journal article" date="2011" name="Proc. Natl. Acad. Sci. U.S.A.">
        <title>Comparative genomics of xylose-fermenting fungi for enhanced biofuel production.</title>
        <authorList>
            <person name="Wohlbach D.J."/>
            <person name="Kuo A."/>
            <person name="Sato T.K."/>
            <person name="Potts K.M."/>
            <person name="Salamov A.A."/>
            <person name="LaButti K.M."/>
            <person name="Sun H."/>
            <person name="Clum A."/>
            <person name="Pangilinan J.L."/>
            <person name="Lindquist E.A."/>
            <person name="Lucas S."/>
            <person name="Lapidus A."/>
            <person name="Jin M."/>
            <person name="Gunawan C."/>
            <person name="Balan V."/>
            <person name="Dale B.E."/>
            <person name="Jeffries T.W."/>
            <person name="Zinkel R."/>
            <person name="Barry K.W."/>
            <person name="Grigoriev I.V."/>
            <person name="Gasch A.P."/>
        </authorList>
    </citation>
    <scope>NUCLEOTIDE SEQUENCE [LARGE SCALE GENOMIC DNA]</scope>
    <source>
        <strain evidence="4">ATCC 10573 / BCRC 21748 / CBS 615 / JCM 9827 / NBRC 10315 / NRRL Y-1498 / VKM Y-70</strain>
    </source>
</reference>
<keyword evidence="2" id="KW-0509">mRNA transport</keyword>
<evidence type="ECO:0000313" key="3">
    <source>
        <dbReference type="EMBL" id="EGV64855.1"/>
    </source>
</evidence>
<dbReference type="InterPro" id="IPR018783">
    <property type="entry name" value="TF_ENY2"/>
</dbReference>
<keyword evidence="4" id="KW-1185">Reference proteome</keyword>
<dbReference type="GO" id="GO:0000932">
    <property type="term" value="C:P-body"/>
    <property type="evidence" value="ECO:0007669"/>
    <property type="project" value="UniProtKB-SubCell"/>
</dbReference>
<dbReference type="GO" id="GO:0006325">
    <property type="term" value="P:chromatin organization"/>
    <property type="evidence" value="ECO:0007669"/>
    <property type="project" value="UniProtKB-KW"/>
</dbReference>
<dbReference type="GO" id="GO:0005654">
    <property type="term" value="C:nucleoplasm"/>
    <property type="evidence" value="ECO:0007669"/>
    <property type="project" value="UniProtKB-SubCell"/>
</dbReference>
<protein>
    <recommendedName>
        <fullName evidence="2">Transcription and mRNA export factor SUS1</fullName>
    </recommendedName>
</protein>
<dbReference type="RefSeq" id="XP_006685661.1">
    <property type="nucleotide sequence ID" value="XM_006685598.1"/>
</dbReference>
<keyword evidence="2" id="KW-0804">Transcription</keyword>
<dbReference type="GO" id="GO:0003713">
    <property type="term" value="F:transcription coactivator activity"/>
    <property type="evidence" value="ECO:0007669"/>
    <property type="project" value="UniProtKB-UniRule"/>
</dbReference>